<dbReference type="InterPro" id="IPR004681">
    <property type="entry name" value="TRAP_DctM"/>
</dbReference>
<dbReference type="AlphaFoldDB" id="A0A7X5KLM5"/>
<keyword evidence="3" id="KW-0997">Cell inner membrane</keyword>
<feature type="transmembrane region" description="Helical" evidence="7">
    <location>
        <begin position="84"/>
        <end position="106"/>
    </location>
</feature>
<dbReference type="PANTHER" id="PTHR33362:SF5">
    <property type="entry name" value="C4-DICARBOXYLATE TRAP TRANSPORTER LARGE PERMEASE PROTEIN DCTM"/>
    <property type="match status" value="1"/>
</dbReference>
<keyword evidence="2" id="KW-1003">Cell membrane</keyword>
<dbReference type="NCBIfam" id="TIGR00786">
    <property type="entry name" value="dctM"/>
    <property type="match status" value="1"/>
</dbReference>
<reference evidence="9 10" key="1">
    <citation type="submission" date="2020-01" db="EMBL/GenBank/DDBJ databases">
        <title>Anaeroalcalibacter tamaniensis gen. nov., sp. nov., moderately halophilic strictly anaerobic fermenter bacterium from mud volcano of Taman peninsula.</title>
        <authorList>
            <person name="Frolova A."/>
            <person name="Merkel A.Y."/>
            <person name="Slobodkin A.I."/>
        </authorList>
    </citation>
    <scope>NUCLEOTIDE SEQUENCE [LARGE SCALE GENOMIC DNA]</scope>
    <source>
        <strain evidence="9 10">F-3ap</strain>
    </source>
</reference>
<comment type="caution">
    <text evidence="9">The sequence shown here is derived from an EMBL/GenBank/DDBJ whole genome shotgun (WGS) entry which is preliminary data.</text>
</comment>
<feature type="transmembrane region" description="Helical" evidence="7">
    <location>
        <begin position="239"/>
        <end position="255"/>
    </location>
</feature>
<organism evidence="9 10">
    <name type="scientific">Anaerotalea alkaliphila</name>
    <dbReference type="NCBI Taxonomy" id="2662126"/>
    <lineage>
        <taxon>Bacteria</taxon>
        <taxon>Bacillati</taxon>
        <taxon>Bacillota</taxon>
        <taxon>Clostridia</taxon>
        <taxon>Eubacteriales</taxon>
        <taxon>Anaerotalea</taxon>
    </lineage>
</organism>
<evidence type="ECO:0000259" key="8">
    <source>
        <dbReference type="Pfam" id="PF06808"/>
    </source>
</evidence>
<feature type="transmembrane region" description="Helical" evidence="7">
    <location>
        <begin position="164"/>
        <end position="190"/>
    </location>
</feature>
<evidence type="ECO:0000256" key="7">
    <source>
        <dbReference type="SAM" id="Phobius"/>
    </source>
</evidence>
<evidence type="ECO:0000313" key="9">
    <source>
        <dbReference type="EMBL" id="NDL66859.1"/>
    </source>
</evidence>
<feature type="transmembrane region" description="Helical" evidence="7">
    <location>
        <begin position="44"/>
        <end position="63"/>
    </location>
</feature>
<name>A0A7X5KLM5_9FIRM</name>
<dbReference type="GO" id="GO:0022857">
    <property type="term" value="F:transmembrane transporter activity"/>
    <property type="evidence" value="ECO:0007669"/>
    <property type="project" value="TreeGrafter"/>
</dbReference>
<dbReference type="Proteomes" id="UP000461585">
    <property type="component" value="Unassembled WGS sequence"/>
</dbReference>
<dbReference type="Pfam" id="PF06808">
    <property type="entry name" value="DctM"/>
    <property type="match status" value="1"/>
</dbReference>
<dbReference type="PIRSF" id="PIRSF006066">
    <property type="entry name" value="HI0050"/>
    <property type="match status" value="1"/>
</dbReference>
<sequence>MTTAVLFLTFLVLLLMNVPIAITLGLASLAALLAENIDPIIVPMNVYAATSKFVLLAIPFFILGGNVMEKVGISGKLIVLAEKFVGHMKGGMAIVCVLVATFFAAISGSGPATVAALGMIIIPAMVKTGYSKDFSSALMASSGAIGVIIPPSITFVVYGSIAGVSIGTLFIGGIIPGILMALGLVTVALLAGRKLDIVTMPKSSWKERMVAFKDAIWGLMMPVIILGGIYGGIFTPTEAAAVSAVYGLFVGLFIYKSINLKDLYKLLVDSTAQTSVVMLITATASLFAWVITVSGIGEAISSMFINVTGGNVIIFFIIVNIILLIAGAFLDSTSALFIFTPLFLPVAIALGVNLVHLGVVMIVNLAIGLITPPVGVNLYVACGIGDINLHKISVAVVPLVVTALLVLLLVTYVPGVSMFLTGFMG</sequence>
<keyword evidence="5 7" id="KW-1133">Transmembrane helix</keyword>
<feature type="transmembrane region" description="Helical" evidence="7">
    <location>
        <begin position="112"/>
        <end position="130"/>
    </location>
</feature>
<evidence type="ECO:0000256" key="6">
    <source>
        <dbReference type="ARBA" id="ARBA00023136"/>
    </source>
</evidence>
<feature type="transmembrane region" description="Helical" evidence="7">
    <location>
        <begin position="336"/>
        <end position="355"/>
    </location>
</feature>
<proteinExistence type="predicted"/>
<feature type="transmembrane region" description="Helical" evidence="7">
    <location>
        <begin position="211"/>
        <end position="233"/>
    </location>
</feature>
<evidence type="ECO:0000313" key="10">
    <source>
        <dbReference type="Proteomes" id="UP000461585"/>
    </source>
</evidence>
<keyword evidence="4 7" id="KW-0812">Transmembrane</keyword>
<protein>
    <submittedName>
        <fullName evidence="9">TRAP transporter large permease</fullName>
    </submittedName>
</protein>
<comment type="subcellular location">
    <subcellularLocation>
        <location evidence="1">Cell inner membrane</location>
        <topology evidence="1">Multi-pass membrane protein</topology>
    </subcellularLocation>
</comment>
<keyword evidence="6 7" id="KW-0472">Membrane</keyword>
<evidence type="ECO:0000256" key="4">
    <source>
        <dbReference type="ARBA" id="ARBA00022692"/>
    </source>
</evidence>
<evidence type="ECO:0000256" key="1">
    <source>
        <dbReference type="ARBA" id="ARBA00004429"/>
    </source>
</evidence>
<evidence type="ECO:0000256" key="5">
    <source>
        <dbReference type="ARBA" id="ARBA00022989"/>
    </source>
</evidence>
<feature type="transmembrane region" description="Helical" evidence="7">
    <location>
        <begin position="137"/>
        <end position="158"/>
    </location>
</feature>
<dbReference type="EMBL" id="JAAEEH010000006">
    <property type="protein sequence ID" value="NDL66859.1"/>
    <property type="molecule type" value="Genomic_DNA"/>
</dbReference>
<dbReference type="InterPro" id="IPR010656">
    <property type="entry name" value="DctM"/>
</dbReference>
<accession>A0A7X5KLM5</accession>
<feature type="transmembrane region" description="Helical" evidence="7">
    <location>
        <begin position="392"/>
        <end position="413"/>
    </location>
</feature>
<keyword evidence="10" id="KW-1185">Reference proteome</keyword>
<evidence type="ECO:0000256" key="3">
    <source>
        <dbReference type="ARBA" id="ARBA00022519"/>
    </source>
</evidence>
<dbReference type="PANTHER" id="PTHR33362">
    <property type="entry name" value="SIALIC ACID TRAP TRANSPORTER PERMEASE PROTEIN SIAT-RELATED"/>
    <property type="match status" value="1"/>
</dbReference>
<feature type="transmembrane region" description="Helical" evidence="7">
    <location>
        <begin position="303"/>
        <end position="329"/>
    </location>
</feature>
<feature type="domain" description="TRAP C4-dicarboxylate transport system permease DctM subunit" evidence="8">
    <location>
        <begin position="7"/>
        <end position="415"/>
    </location>
</feature>
<dbReference type="GO" id="GO:0005886">
    <property type="term" value="C:plasma membrane"/>
    <property type="evidence" value="ECO:0007669"/>
    <property type="project" value="UniProtKB-SubCell"/>
</dbReference>
<feature type="transmembrane region" description="Helical" evidence="7">
    <location>
        <begin position="276"/>
        <end position="297"/>
    </location>
</feature>
<evidence type="ECO:0000256" key="2">
    <source>
        <dbReference type="ARBA" id="ARBA00022475"/>
    </source>
</evidence>
<gene>
    <name evidence="9" type="ORF">GXN74_03745</name>
</gene>
<dbReference type="RefSeq" id="WP_162369583.1">
    <property type="nucleotide sequence ID" value="NZ_JAAEEH010000006.1"/>
</dbReference>
<feature type="transmembrane region" description="Helical" evidence="7">
    <location>
        <begin position="361"/>
        <end position="380"/>
    </location>
</feature>